<dbReference type="PANTHER" id="PTHR47723:SF22">
    <property type="entry name" value="RNASE H TYPE-1 DOMAIN-CONTAINING PROTEIN"/>
    <property type="match status" value="1"/>
</dbReference>
<reference evidence="2" key="1">
    <citation type="journal article" date="2023" name="Plant J.">
        <title>Genome sequences and population genomics provide insights into the demographic history, inbreeding, and mutation load of two 'living fossil' tree species of Dipteronia.</title>
        <authorList>
            <person name="Feng Y."/>
            <person name="Comes H.P."/>
            <person name="Chen J."/>
            <person name="Zhu S."/>
            <person name="Lu R."/>
            <person name="Zhang X."/>
            <person name="Li P."/>
            <person name="Qiu J."/>
            <person name="Olsen K.M."/>
            <person name="Qiu Y."/>
        </authorList>
    </citation>
    <scope>NUCLEOTIDE SEQUENCE</scope>
    <source>
        <strain evidence="2">KIB01</strain>
    </source>
</reference>
<dbReference type="PANTHER" id="PTHR47723">
    <property type="entry name" value="OS05G0353850 PROTEIN"/>
    <property type="match status" value="1"/>
</dbReference>
<dbReference type="InterPro" id="IPR053151">
    <property type="entry name" value="RNase_H-like"/>
</dbReference>
<keyword evidence="3" id="KW-1185">Reference proteome</keyword>
<proteinExistence type="predicted"/>
<evidence type="ECO:0000313" key="2">
    <source>
        <dbReference type="EMBL" id="KAK2656843.1"/>
    </source>
</evidence>
<feature type="domain" description="RNase H type-1" evidence="1">
    <location>
        <begin position="61"/>
        <end position="169"/>
    </location>
</feature>
<dbReference type="InterPro" id="IPR036397">
    <property type="entry name" value="RNaseH_sf"/>
</dbReference>
<dbReference type="Proteomes" id="UP001280121">
    <property type="component" value="Unassembled WGS sequence"/>
</dbReference>
<name>A0AAD9XDA7_9ROSI</name>
<dbReference type="GO" id="GO:0003676">
    <property type="term" value="F:nucleic acid binding"/>
    <property type="evidence" value="ECO:0007669"/>
    <property type="project" value="InterPro"/>
</dbReference>
<organism evidence="2 3">
    <name type="scientific">Dipteronia dyeriana</name>
    <dbReference type="NCBI Taxonomy" id="168575"/>
    <lineage>
        <taxon>Eukaryota</taxon>
        <taxon>Viridiplantae</taxon>
        <taxon>Streptophyta</taxon>
        <taxon>Embryophyta</taxon>
        <taxon>Tracheophyta</taxon>
        <taxon>Spermatophyta</taxon>
        <taxon>Magnoliopsida</taxon>
        <taxon>eudicotyledons</taxon>
        <taxon>Gunneridae</taxon>
        <taxon>Pentapetalae</taxon>
        <taxon>rosids</taxon>
        <taxon>malvids</taxon>
        <taxon>Sapindales</taxon>
        <taxon>Sapindaceae</taxon>
        <taxon>Hippocastanoideae</taxon>
        <taxon>Acereae</taxon>
        <taxon>Dipteronia</taxon>
    </lineage>
</organism>
<dbReference type="AlphaFoldDB" id="A0AAD9XDA7"/>
<dbReference type="SUPFAM" id="SSF53098">
    <property type="entry name" value="Ribonuclease H-like"/>
    <property type="match status" value="1"/>
</dbReference>
<gene>
    <name evidence="2" type="ORF">Ddye_009895</name>
</gene>
<dbReference type="Pfam" id="PF13456">
    <property type="entry name" value="RVT_3"/>
    <property type="match status" value="1"/>
</dbReference>
<evidence type="ECO:0000259" key="1">
    <source>
        <dbReference type="Pfam" id="PF13456"/>
    </source>
</evidence>
<dbReference type="Gene3D" id="3.30.420.10">
    <property type="entry name" value="Ribonuclease H-like superfamily/Ribonuclease H"/>
    <property type="match status" value="1"/>
</dbReference>
<dbReference type="InterPro" id="IPR012337">
    <property type="entry name" value="RNaseH-like_sf"/>
</dbReference>
<comment type="caution">
    <text evidence="2">The sequence shown here is derived from an EMBL/GenBank/DDBJ whole genome shotgun (WGS) entry which is preliminary data.</text>
</comment>
<sequence length="183" mass="20310">MWFICYPLALNRFLDGFSMLGNTVSIISKMEFQERCVDLLGVKKAAHEVWTPPSIGSLKFNIDGSARGSPGMASIGGVLRNCNGMVLFIFLKWIGVQDSNTDNALWDKEIVIISDSKVAVSWVKNEGLRCIKLVSVIYDICSMLNSWDNISIAFHLRASNSFIDMLAKNGSGRSGNFLVWGDY</sequence>
<dbReference type="InterPro" id="IPR044730">
    <property type="entry name" value="RNase_H-like_dom_plant"/>
</dbReference>
<dbReference type="CDD" id="cd06222">
    <property type="entry name" value="RNase_H_like"/>
    <property type="match status" value="1"/>
</dbReference>
<dbReference type="GO" id="GO:0004523">
    <property type="term" value="F:RNA-DNA hybrid ribonuclease activity"/>
    <property type="evidence" value="ECO:0007669"/>
    <property type="project" value="InterPro"/>
</dbReference>
<dbReference type="EMBL" id="JANJYI010000003">
    <property type="protein sequence ID" value="KAK2656843.1"/>
    <property type="molecule type" value="Genomic_DNA"/>
</dbReference>
<dbReference type="InterPro" id="IPR002156">
    <property type="entry name" value="RNaseH_domain"/>
</dbReference>
<accession>A0AAD9XDA7</accession>
<evidence type="ECO:0000313" key="3">
    <source>
        <dbReference type="Proteomes" id="UP001280121"/>
    </source>
</evidence>
<protein>
    <recommendedName>
        <fullName evidence="1">RNase H type-1 domain-containing protein</fullName>
    </recommendedName>
</protein>